<proteinExistence type="predicted"/>
<feature type="non-terminal residue" evidence="1">
    <location>
        <position position="45"/>
    </location>
</feature>
<reference evidence="1 2" key="1">
    <citation type="journal article" date="2019" name="Sci. Transl. Med.">
        <title>Quorum sensing between bacterial species on the skin protects against epidermal injury in atopic dermatitis.</title>
        <authorList>
            <person name="Williams M.R."/>
        </authorList>
    </citation>
    <scope>NUCLEOTIDE SEQUENCE [LARGE SCALE GENOMIC DNA]</scope>
    <source>
        <strain evidence="1 2">H8</strain>
    </source>
</reference>
<dbReference type="EMBL" id="SCHC01000398">
    <property type="protein sequence ID" value="TBW70682.1"/>
    <property type="molecule type" value="Genomic_DNA"/>
</dbReference>
<dbReference type="GO" id="GO:0006508">
    <property type="term" value="P:proteolysis"/>
    <property type="evidence" value="ECO:0007669"/>
    <property type="project" value="UniProtKB-KW"/>
</dbReference>
<accession>A0A7Z8E1Q1</accession>
<keyword evidence="1" id="KW-0378">Hydrolase</keyword>
<evidence type="ECO:0000313" key="2">
    <source>
        <dbReference type="Proteomes" id="UP000291949"/>
    </source>
</evidence>
<comment type="caution">
    <text evidence="1">The sequence shown here is derived from an EMBL/GenBank/DDBJ whole genome shotgun (WGS) entry which is preliminary data.</text>
</comment>
<name>A0A7Z8E1Q1_STACP</name>
<sequence>MNINKLYWKALYYWIRYLNYNGIYRDKEDDEIWLSHKRKHSIVVF</sequence>
<gene>
    <name evidence="1" type="ORF">EQ811_14655</name>
</gene>
<evidence type="ECO:0000313" key="1">
    <source>
        <dbReference type="EMBL" id="TBW70682.1"/>
    </source>
</evidence>
<protein>
    <submittedName>
        <fullName evidence="1">Rhomboid family intramembrane serine protease</fullName>
    </submittedName>
</protein>
<dbReference type="AlphaFoldDB" id="A0A7Z8E1Q1"/>
<keyword evidence="1" id="KW-0645">Protease</keyword>
<dbReference type="Proteomes" id="UP000291949">
    <property type="component" value="Unassembled WGS sequence"/>
</dbReference>
<dbReference type="GO" id="GO:0008233">
    <property type="term" value="F:peptidase activity"/>
    <property type="evidence" value="ECO:0007669"/>
    <property type="project" value="UniProtKB-KW"/>
</dbReference>
<organism evidence="1 2">
    <name type="scientific">Staphylococcus capitis</name>
    <dbReference type="NCBI Taxonomy" id="29388"/>
    <lineage>
        <taxon>Bacteria</taxon>
        <taxon>Bacillati</taxon>
        <taxon>Bacillota</taxon>
        <taxon>Bacilli</taxon>
        <taxon>Bacillales</taxon>
        <taxon>Staphylococcaceae</taxon>
        <taxon>Staphylococcus</taxon>
    </lineage>
</organism>